<dbReference type="OrthoDB" id="2188462at2759"/>
<keyword evidence="1" id="KW-0472">Membrane</keyword>
<dbReference type="AlphaFoldDB" id="L2GRQ1"/>
<evidence type="ECO:0000256" key="1">
    <source>
        <dbReference type="SAM" id="Phobius"/>
    </source>
</evidence>
<keyword evidence="1" id="KW-1133">Transmembrane helix</keyword>
<keyword evidence="1" id="KW-0812">Transmembrane</keyword>
<dbReference type="InParanoid" id="L2GRQ1"/>
<dbReference type="RefSeq" id="XP_008075456.1">
    <property type="nucleotide sequence ID" value="XM_008077265.1"/>
</dbReference>
<feature type="transmembrane region" description="Helical" evidence="1">
    <location>
        <begin position="15"/>
        <end position="33"/>
    </location>
</feature>
<protein>
    <submittedName>
        <fullName evidence="2">Uncharacterized protein</fullName>
    </submittedName>
</protein>
<gene>
    <name evidence="2" type="ORF">VCUG_02448</name>
</gene>
<dbReference type="EMBL" id="GL877467">
    <property type="protein sequence ID" value="ELA46057.1"/>
    <property type="molecule type" value="Genomic_DNA"/>
</dbReference>
<feature type="transmembrane region" description="Helical" evidence="1">
    <location>
        <begin position="86"/>
        <end position="119"/>
    </location>
</feature>
<reference evidence="3" key="1">
    <citation type="submission" date="2011-03" db="EMBL/GenBank/DDBJ databases">
        <title>The genome sequence of Vavraia culicis strain floridensis.</title>
        <authorList>
            <consortium name="The Broad Institute Genome Sequencing Platform"/>
            <person name="Cuomo C."/>
            <person name="Becnel J."/>
            <person name="Sanscrainte N."/>
            <person name="Young S.K."/>
            <person name="Zeng Q."/>
            <person name="Gargeya S."/>
            <person name="Fitzgerald M."/>
            <person name="Haas B."/>
            <person name="Abouelleil A."/>
            <person name="Alvarado L."/>
            <person name="Arachchi H.M."/>
            <person name="Berlin A."/>
            <person name="Chapman S.B."/>
            <person name="Gearin G."/>
            <person name="Goldberg J."/>
            <person name="Griggs A."/>
            <person name="Gujja S."/>
            <person name="Hansen M."/>
            <person name="Heiman D."/>
            <person name="Howarth C."/>
            <person name="Larimer J."/>
            <person name="Lui A."/>
            <person name="MacDonald P.J.P."/>
            <person name="McCowen C."/>
            <person name="Montmayeur A."/>
            <person name="Murphy C."/>
            <person name="Neiman D."/>
            <person name="Pearson M."/>
            <person name="Priest M."/>
            <person name="Roberts A."/>
            <person name="Saif S."/>
            <person name="Shea T."/>
            <person name="Sisk P."/>
            <person name="Stolte C."/>
            <person name="Sykes S."/>
            <person name="Wortman J."/>
            <person name="Nusbaum C."/>
            <person name="Birren B."/>
        </authorList>
    </citation>
    <scope>NUCLEOTIDE SEQUENCE [LARGE SCALE GENOMIC DNA]</scope>
    <source>
        <strain evidence="3">floridensis</strain>
    </source>
</reference>
<dbReference type="GeneID" id="19880310"/>
<dbReference type="OMA" id="KKAWNIT"/>
<dbReference type="VEuPathDB" id="MicrosporidiaDB:VCUG_02448"/>
<feature type="transmembrane region" description="Helical" evidence="1">
    <location>
        <begin position="53"/>
        <end position="74"/>
    </location>
</feature>
<keyword evidence="3" id="KW-1185">Reference proteome</keyword>
<evidence type="ECO:0000313" key="3">
    <source>
        <dbReference type="Proteomes" id="UP000011081"/>
    </source>
</evidence>
<sequence>MHTSIFQIFAPMRKYLSILKVFISFIFVTSMILNKKHIIKIPIDAIPLPSKYLIVFGAIQIIVVIALSMCTIIWTVNKRVMVCLVLMQYIFMVALGVTSSSVLLLCVQALFLLSLDFLIYRRESKKAWNITLDTSAQIKMVYMKRAIVNCRMVDLNMGELVQFISQEGEFVCVRKFNGEEFTVHESDVVDNVEDVLS</sequence>
<proteinExistence type="predicted"/>
<name>L2GRQ1_VAVCU</name>
<organism evidence="2 3">
    <name type="scientific">Vavraia culicis (isolate floridensis)</name>
    <name type="common">Microsporidian parasite</name>
    <dbReference type="NCBI Taxonomy" id="948595"/>
    <lineage>
        <taxon>Eukaryota</taxon>
        <taxon>Fungi</taxon>
        <taxon>Fungi incertae sedis</taxon>
        <taxon>Microsporidia</taxon>
        <taxon>Pleistophoridae</taxon>
        <taxon>Vavraia</taxon>
    </lineage>
</organism>
<dbReference type="HOGENOM" id="CLU_1385114_0_0_1"/>
<evidence type="ECO:0000313" key="2">
    <source>
        <dbReference type="EMBL" id="ELA46057.1"/>
    </source>
</evidence>
<accession>L2GRQ1</accession>
<dbReference type="Proteomes" id="UP000011081">
    <property type="component" value="Unassembled WGS sequence"/>
</dbReference>